<evidence type="ECO:0000256" key="3">
    <source>
        <dbReference type="ARBA" id="ARBA00004418"/>
    </source>
</evidence>
<evidence type="ECO:0000256" key="16">
    <source>
        <dbReference type="ARBA" id="ARBA00023063"/>
    </source>
</evidence>
<dbReference type="GO" id="GO:0050421">
    <property type="term" value="F:nitrite reductase (NO-forming) activity"/>
    <property type="evidence" value="ECO:0007669"/>
    <property type="project" value="UniProtKB-EC"/>
</dbReference>
<evidence type="ECO:0000256" key="10">
    <source>
        <dbReference type="ARBA" id="ARBA00022723"/>
    </source>
</evidence>
<keyword evidence="16" id="KW-0534">Nitrate assimilation</keyword>
<dbReference type="Pfam" id="PF07732">
    <property type="entry name" value="Cu-oxidase_3"/>
    <property type="match status" value="1"/>
</dbReference>
<evidence type="ECO:0000256" key="21">
    <source>
        <dbReference type="SAM" id="SignalP"/>
    </source>
</evidence>
<feature type="binding site" description="type 1 copper site" evidence="19">
    <location>
        <position position="383"/>
    </location>
    <ligand>
        <name>Cu cation</name>
        <dbReference type="ChEBI" id="CHEBI:23378"/>
        <label>1</label>
    </ligand>
</feature>
<keyword evidence="13" id="KW-0274">FAD</keyword>
<dbReference type="PRINTS" id="PR00695">
    <property type="entry name" value="CUNO2RDTASE"/>
</dbReference>
<comment type="similarity">
    <text evidence="5">Belongs to the multicopper oxidase family.</text>
</comment>
<feature type="domain" description="Plastocyanin-like" evidence="22">
    <location>
        <begin position="252"/>
        <end position="394"/>
    </location>
</feature>
<dbReference type="InterPro" id="IPR001287">
    <property type="entry name" value="NO2-reductase_Cu"/>
</dbReference>
<protein>
    <recommendedName>
        <fullName evidence="8">Copper-containing nitrite reductase</fullName>
        <ecNumber evidence="7">1.7.2.1</ecNumber>
    </recommendedName>
    <alternativeName>
        <fullName evidence="17">Cu-NIR</fullName>
    </alternativeName>
</protein>
<dbReference type="NCBIfam" id="TIGR02376">
    <property type="entry name" value="Cu_nitrite_red"/>
    <property type="match status" value="1"/>
</dbReference>
<evidence type="ECO:0000313" key="25">
    <source>
        <dbReference type="Proteomes" id="UP001174909"/>
    </source>
</evidence>
<evidence type="ECO:0000256" key="17">
    <source>
        <dbReference type="ARBA" id="ARBA00032356"/>
    </source>
</evidence>
<evidence type="ECO:0000256" key="14">
    <source>
        <dbReference type="ARBA" id="ARBA00023002"/>
    </source>
</evidence>
<feature type="compositionally biased region" description="Low complexity" evidence="20">
    <location>
        <begin position="47"/>
        <end position="69"/>
    </location>
</feature>
<evidence type="ECO:0000256" key="13">
    <source>
        <dbReference type="ARBA" id="ARBA00022827"/>
    </source>
</evidence>
<dbReference type="Proteomes" id="UP001174909">
    <property type="component" value="Unassembled WGS sequence"/>
</dbReference>
<organism evidence="24 25">
    <name type="scientific">Geodia barretti</name>
    <name type="common">Barrett's horny sponge</name>
    <dbReference type="NCBI Taxonomy" id="519541"/>
    <lineage>
        <taxon>Eukaryota</taxon>
        <taxon>Metazoa</taxon>
        <taxon>Porifera</taxon>
        <taxon>Demospongiae</taxon>
        <taxon>Heteroscleromorpha</taxon>
        <taxon>Tetractinellida</taxon>
        <taxon>Astrophorina</taxon>
        <taxon>Geodiidae</taxon>
        <taxon>Geodia</taxon>
    </lineage>
</organism>
<evidence type="ECO:0000256" key="1">
    <source>
        <dbReference type="ARBA" id="ARBA00001960"/>
    </source>
</evidence>
<feature type="binding site" description="type 1 copper site" evidence="19">
    <location>
        <position position="171"/>
    </location>
    <ligand>
        <name>Cu cation</name>
        <dbReference type="ChEBI" id="CHEBI:23378"/>
        <label>1</label>
    </ligand>
</feature>
<feature type="binding site" description="type 1 copper site" evidence="19">
    <location>
        <position position="222"/>
    </location>
    <ligand>
        <name>Cu cation</name>
        <dbReference type="ChEBI" id="CHEBI:23378"/>
        <label>1</label>
    </ligand>
</feature>
<sequence>MLKNSRIWKTPRVAIPLLALLAAALLVTGVACGGDEPAATATPEFSLPTALPSPEAAPAPGAGSEATAATVPSAWQEPRTWEPEDVSTLERVTQELVAPPFFPEHEQVYDGDPRVVEIRMEVDEQEIEVAPGVFMWAFTFNGSVPGPMVVVHEGDYVELTLVNPDGNELLHNIDFHASIGALGGGSLTQVGPGQEVVLRFRATKPGVFIYHCAPGGTMVPWHVTHGMNGAIMVLPRGGLKDPAGNSISYDRAYYVGEQDYYLPQDENGEFKRYDSPSASMVDDLEVMKTLIPTHIVFNGVTGALQGDGQLTANVGENVLIVHSQSNRHSYPHLIGGHGDYVWERGSFADAPETGLETWVIAAGSAGASIHTIRQSGTYVYLSHNLIEAFAFDAKAILVAEGEWDNDLMEQVKPPSPIQ</sequence>
<evidence type="ECO:0000256" key="4">
    <source>
        <dbReference type="ARBA" id="ARBA00005127"/>
    </source>
</evidence>
<dbReference type="Gene3D" id="2.60.40.420">
    <property type="entry name" value="Cupredoxins - blue copper proteins"/>
    <property type="match status" value="2"/>
</dbReference>
<evidence type="ECO:0000256" key="2">
    <source>
        <dbReference type="ARBA" id="ARBA00001974"/>
    </source>
</evidence>
<comment type="subunit">
    <text evidence="6">Homotrimer.</text>
</comment>
<dbReference type="SUPFAM" id="SSF49503">
    <property type="entry name" value="Cupredoxins"/>
    <property type="match status" value="2"/>
</dbReference>
<evidence type="ECO:0000256" key="9">
    <source>
        <dbReference type="ARBA" id="ARBA00022630"/>
    </source>
</evidence>
<dbReference type="AlphaFoldDB" id="A0AA35X6W4"/>
<evidence type="ECO:0000313" key="24">
    <source>
        <dbReference type="EMBL" id="CAI8039912.1"/>
    </source>
</evidence>
<feature type="domain" description="Plastocyanin-like" evidence="23">
    <location>
        <begin position="123"/>
        <end position="236"/>
    </location>
</feature>
<evidence type="ECO:0000256" key="12">
    <source>
        <dbReference type="ARBA" id="ARBA00022764"/>
    </source>
</evidence>
<feature type="binding site" description="type 1 copper site" evidence="19">
    <location>
        <position position="227"/>
    </location>
    <ligand>
        <name>Cu cation</name>
        <dbReference type="ChEBI" id="CHEBI:23378"/>
        <label>1</label>
    </ligand>
</feature>
<keyword evidence="9" id="KW-0285">Flavoprotein</keyword>
<comment type="subcellular location">
    <subcellularLocation>
        <location evidence="3">Periplasm</location>
    </subcellularLocation>
</comment>
<dbReference type="InterPro" id="IPR008972">
    <property type="entry name" value="Cupredoxin"/>
</dbReference>
<keyword evidence="25" id="KW-1185">Reference proteome</keyword>
<evidence type="ECO:0000256" key="8">
    <source>
        <dbReference type="ARBA" id="ARBA00017290"/>
    </source>
</evidence>
<keyword evidence="21" id="KW-0732">Signal</keyword>
<dbReference type="InterPro" id="IPR011707">
    <property type="entry name" value="Cu-oxidase-like_N"/>
</dbReference>
<keyword evidence="15 19" id="KW-0186">Copper</keyword>
<comment type="cofactor">
    <cofactor evidence="2">
        <name>FAD</name>
        <dbReference type="ChEBI" id="CHEBI:57692"/>
    </cofactor>
</comment>
<dbReference type="GO" id="GO:0042128">
    <property type="term" value="P:nitrate assimilation"/>
    <property type="evidence" value="ECO:0007669"/>
    <property type="project" value="UniProtKB-KW"/>
</dbReference>
<keyword evidence="10 19" id="KW-0479">Metal-binding</keyword>
<dbReference type="PROSITE" id="PS51257">
    <property type="entry name" value="PROKAR_LIPOPROTEIN"/>
    <property type="match status" value="1"/>
</dbReference>
<evidence type="ECO:0000256" key="5">
    <source>
        <dbReference type="ARBA" id="ARBA00010609"/>
    </source>
</evidence>
<feature type="binding site" description="type 1 copper site" evidence="19">
    <location>
        <position position="211"/>
    </location>
    <ligand>
        <name>Cu cation</name>
        <dbReference type="ChEBI" id="CHEBI:23378"/>
        <label>1</label>
    </ligand>
</feature>
<evidence type="ECO:0000256" key="7">
    <source>
        <dbReference type="ARBA" id="ARBA00011882"/>
    </source>
</evidence>
<evidence type="ECO:0000256" key="15">
    <source>
        <dbReference type="ARBA" id="ARBA00023008"/>
    </source>
</evidence>
<evidence type="ECO:0000256" key="6">
    <source>
        <dbReference type="ARBA" id="ARBA00011233"/>
    </source>
</evidence>
<feature type="region of interest" description="Disordered" evidence="20">
    <location>
        <begin position="41"/>
        <end position="84"/>
    </location>
</feature>
<dbReference type="Pfam" id="PF00394">
    <property type="entry name" value="Cu-oxidase"/>
    <property type="match status" value="1"/>
</dbReference>
<feature type="binding site" description="type 1 copper site" evidence="19">
    <location>
        <position position="212"/>
    </location>
    <ligand>
        <name>Cu cation</name>
        <dbReference type="ChEBI" id="CHEBI:23378"/>
        <label>1</label>
    </ligand>
</feature>
<feature type="binding site" description="type 1 copper site" evidence="19">
    <location>
        <position position="176"/>
    </location>
    <ligand>
        <name>Cu cation</name>
        <dbReference type="ChEBI" id="CHEBI:23378"/>
        <label>1</label>
    </ligand>
</feature>
<keyword evidence="11" id="KW-0677">Repeat</keyword>
<feature type="chain" id="PRO_5041224983" description="Copper-containing nitrite reductase" evidence="21">
    <location>
        <begin position="33"/>
        <end position="418"/>
    </location>
</feature>
<reference evidence="24" key="1">
    <citation type="submission" date="2023-03" db="EMBL/GenBank/DDBJ databases">
        <authorList>
            <person name="Steffen K."/>
            <person name="Cardenas P."/>
        </authorList>
    </citation>
    <scope>NUCLEOTIDE SEQUENCE</scope>
</reference>
<evidence type="ECO:0000256" key="19">
    <source>
        <dbReference type="PIRSR" id="PIRSR601287-1"/>
    </source>
</evidence>
<proteinExistence type="inferred from homology"/>
<comment type="caution">
    <text evidence="24">The sequence shown here is derived from an EMBL/GenBank/DDBJ whole genome shotgun (WGS) entry which is preliminary data.</text>
</comment>
<dbReference type="EMBL" id="CASHTH010003070">
    <property type="protein sequence ID" value="CAI8039912.1"/>
    <property type="molecule type" value="Genomic_DNA"/>
</dbReference>
<feature type="signal peptide" evidence="21">
    <location>
        <begin position="1"/>
        <end position="32"/>
    </location>
</feature>
<accession>A0AA35X6W4</accession>
<gene>
    <name evidence="24" type="ORF">GBAR_LOCUS22257</name>
</gene>
<comment type="cofactor">
    <cofactor evidence="1 19">
        <name>Cu(+)</name>
        <dbReference type="ChEBI" id="CHEBI:49552"/>
    </cofactor>
</comment>
<dbReference type="EC" id="1.7.2.1" evidence="7"/>
<dbReference type="GO" id="GO:0005507">
    <property type="term" value="F:copper ion binding"/>
    <property type="evidence" value="ECO:0007669"/>
    <property type="project" value="InterPro"/>
</dbReference>
<keyword evidence="12" id="KW-0574">Periplasm</keyword>
<dbReference type="InterPro" id="IPR001117">
    <property type="entry name" value="Cu-oxidase_2nd"/>
</dbReference>
<evidence type="ECO:0000259" key="23">
    <source>
        <dbReference type="Pfam" id="PF07732"/>
    </source>
</evidence>
<comment type="cofactor">
    <cofactor evidence="19">
        <name>Cu(2+)</name>
        <dbReference type="ChEBI" id="CHEBI:29036"/>
    </cofactor>
</comment>
<evidence type="ECO:0000256" key="20">
    <source>
        <dbReference type="SAM" id="MobiDB-lite"/>
    </source>
</evidence>
<comment type="pathway">
    <text evidence="4">Nitrogen metabolism; nitrate reduction (denitrification); dinitrogen from nitrate: step 2/4.</text>
</comment>
<evidence type="ECO:0000256" key="11">
    <source>
        <dbReference type="ARBA" id="ARBA00022737"/>
    </source>
</evidence>
<name>A0AA35X6W4_GEOBA</name>
<dbReference type="CDD" id="cd11020">
    <property type="entry name" value="CuRO_1_CuNIR"/>
    <property type="match status" value="1"/>
</dbReference>
<keyword evidence="14" id="KW-0560">Oxidoreductase</keyword>
<evidence type="ECO:0000259" key="22">
    <source>
        <dbReference type="Pfam" id="PF00394"/>
    </source>
</evidence>
<evidence type="ECO:0000256" key="18">
    <source>
        <dbReference type="ARBA" id="ARBA00049340"/>
    </source>
</evidence>
<comment type="catalytic activity">
    <reaction evidence="18">
        <text>nitric oxide + Fe(III)-[cytochrome c] + H2O = Fe(II)-[cytochrome c] + nitrite + 2 H(+)</text>
        <dbReference type="Rhea" id="RHEA:15233"/>
        <dbReference type="Rhea" id="RHEA-COMP:10350"/>
        <dbReference type="Rhea" id="RHEA-COMP:14399"/>
        <dbReference type="ChEBI" id="CHEBI:15377"/>
        <dbReference type="ChEBI" id="CHEBI:15378"/>
        <dbReference type="ChEBI" id="CHEBI:16301"/>
        <dbReference type="ChEBI" id="CHEBI:16480"/>
        <dbReference type="ChEBI" id="CHEBI:29033"/>
        <dbReference type="ChEBI" id="CHEBI:29034"/>
        <dbReference type="EC" id="1.7.2.1"/>
    </reaction>
</comment>